<dbReference type="EMBL" id="JAVRRL010000001">
    <property type="protein sequence ID" value="KAK5119090.1"/>
    <property type="molecule type" value="Genomic_DNA"/>
</dbReference>
<reference evidence="2" key="1">
    <citation type="submission" date="2023-08" db="EMBL/GenBank/DDBJ databases">
        <title>Black Yeasts Isolated from many extreme environments.</title>
        <authorList>
            <person name="Coleine C."/>
            <person name="Stajich J.E."/>
            <person name="Selbmann L."/>
        </authorList>
    </citation>
    <scope>NUCLEOTIDE SEQUENCE</scope>
    <source>
        <strain evidence="2">CCFEE 5401</strain>
    </source>
</reference>
<feature type="compositionally biased region" description="Polar residues" evidence="1">
    <location>
        <begin position="91"/>
        <end position="123"/>
    </location>
</feature>
<sequence>MDTSKAHSAETSPGGNDVSTFVDAKTDTANPIGSLDPDTQDSQSAAATINEPAEPAIKQSDILAAKFGRLEDTGPNSPELPASAATKPTVDEQNSPEPDTQASSNTNRPVTTIDTQETNSNHVATDEDQTHPIPTTATTEPTDLESLFNEAHSASAAPSASASGAPTAEPHQDQEFPPSFDFGTFNASVSNSNNNGDPLAETNNDDNNNELSDLLPGLQDYANMPTVDHGIDFDTDAADLEQTIGQDDIDFDELFAADGAGDQGMMGGSSFEDSMNFGDFGGGVGEEGHEGGEGGQDPFQF</sequence>
<comment type="caution">
    <text evidence="2">The sequence shown here is derived from an EMBL/GenBank/DDBJ whole genome shotgun (WGS) entry which is preliminary data.</text>
</comment>
<evidence type="ECO:0000313" key="2">
    <source>
        <dbReference type="EMBL" id="KAK5119090.1"/>
    </source>
</evidence>
<evidence type="ECO:0000313" key="3">
    <source>
        <dbReference type="Proteomes" id="UP001310890"/>
    </source>
</evidence>
<evidence type="ECO:0000256" key="1">
    <source>
        <dbReference type="SAM" id="MobiDB-lite"/>
    </source>
</evidence>
<feature type="region of interest" description="Disordered" evidence="1">
    <location>
        <begin position="262"/>
        <end position="301"/>
    </location>
</feature>
<feature type="compositionally biased region" description="Polar residues" evidence="1">
    <location>
        <begin position="185"/>
        <end position="196"/>
    </location>
</feature>
<accession>A0AAN7TKB7</accession>
<dbReference type="Proteomes" id="UP001310890">
    <property type="component" value="Unassembled WGS sequence"/>
</dbReference>
<feature type="compositionally biased region" description="Polar residues" evidence="1">
    <location>
        <begin position="132"/>
        <end position="141"/>
    </location>
</feature>
<feature type="compositionally biased region" description="Low complexity" evidence="1">
    <location>
        <begin position="151"/>
        <end position="168"/>
    </location>
</feature>
<gene>
    <name evidence="2" type="ORF">LTR62_000301</name>
</gene>
<dbReference type="AlphaFoldDB" id="A0AAN7TKB7"/>
<feature type="compositionally biased region" description="Polar residues" evidence="1">
    <location>
        <begin position="9"/>
        <end position="19"/>
    </location>
</feature>
<name>A0AAN7TKB7_9PEZI</name>
<feature type="region of interest" description="Disordered" evidence="1">
    <location>
        <begin position="1"/>
        <end position="221"/>
    </location>
</feature>
<proteinExistence type="predicted"/>
<protein>
    <submittedName>
        <fullName evidence="2">Uncharacterized protein</fullName>
    </submittedName>
</protein>
<organism evidence="2 3">
    <name type="scientific">Meristemomyces frigidus</name>
    <dbReference type="NCBI Taxonomy" id="1508187"/>
    <lineage>
        <taxon>Eukaryota</taxon>
        <taxon>Fungi</taxon>
        <taxon>Dikarya</taxon>
        <taxon>Ascomycota</taxon>
        <taxon>Pezizomycotina</taxon>
        <taxon>Dothideomycetes</taxon>
        <taxon>Dothideomycetidae</taxon>
        <taxon>Mycosphaerellales</taxon>
        <taxon>Teratosphaeriaceae</taxon>
        <taxon>Meristemomyces</taxon>
    </lineage>
</organism>